<dbReference type="GO" id="GO:0022857">
    <property type="term" value="F:transmembrane transporter activity"/>
    <property type="evidence" value="ECO:0007669"/>
    <property type="project" value="UniProtKB-UniRule"/>
</dbReference>
<dbReference type="EMBL" id="QGLF01000001">
    <property type="protein sequence ID" value="PWR23896.1"/>
    <property type="molecule type" value="Genomic_DNA"/>
</dbReference>
<accession>A0A317EC91</accession>
<evidence type="ECO:0000256" key="8">
    <source>
        <dbReference type="ARBA" id="ARBA00038436"/>
    </source>
</evidence>
<feature type="transmembrane region" description="Helical" evidence="9">
    <location>
        <begin position="53"/>
        <end position="70"/>
    </location>
</feature>
<feature type="transmembrane region" description="Helical" evidence="9">
    <location>
        <begin position="133"/>
        <end position="157"/>
    </location>
</feature>
<evidence type="ECO:0000256" key="6">
    <source>
        <dbReference type="ARBA" id="ARBA00022989"/>
    </source>
</evidence>
<keyword evidence="2 9" id="KW-0813">Transport</keyword>
<dbReference type="Proteomes" id="UP000246077">
    <property type="component" value="Unassembled WGS sequence"/>
</dbReference>
<evidence type="ECO:0000256" key="7">
    <source>
        <dbReference type="ARBA" id="ARBA00023136"/>
    </source>
</evidence>
<feature type="domain" description="Tripartite ATP-independent periplasmic transporters DctQ component" evidence="10">
    <location>
        <begin position="31"/>
        <end position="160"/>
    </location>
</feature>
<evidence type="ECO:0000256" key="4">
    <source>
        <dbReference type="ARBA" id="ARBA00022519"/>
    </source>
</evidence>
<keyword evidence="4 9" id="KW-0997">Cell inner membrane</keyword>
<dbReference type="OrthoDB" id="9794346at2"/>
<organism evidence="11 12">
    <name type="scientific">Zavarzinia compransoris</name>
    <dbReference type="NCBI Taxonomy" id="1264899"/>
    <lineage>
        <taxon>Bacteria</taxon>
        <taxon>Pseudomonadati</taxon>
        <taxon>Pseudomonadota</taxon>
        <taxon>Alphaproteobacteria</taxon>
        <taxon>Rhodospirillales</taxon>
        <taxon>Zavarziniaceae</taxon>
        <taxon>Zavarzinia</taxon>
    </lineage>
</organism>
<comment type="caution">
    <text evidence="11">The sequence shown here is derived from an EMBL/GenBank/DDBJ whole genome shotgun (WGS) entry which is preliminary data.</text>
</comment>
<comment type="subunit">
    <text evidence="9">The complex comprises the extracytoplasmic solute receptor protein and the two transmembrane proteins.</text>
</comment>
<dbReference type="AlphaFoldDB" id="A0A317EC91"/>
<keyword evidence="3" id="KW-1003">Cell membrane</keyword>
<evidence type="ECO:0000256" key="3">
    <source>
        <dbReference type="ARBA" id="ARBA00022475"/>
    </source>
</evidence>
<dbReference type="Pfam" id="PF04290">
    <property type="entry name" value="DctQ"/>
    <property type="match status" value="1"/>
</dbReference>
<sequence length="169" mass="19408">MPGFIKAYVRFMDRISFWTGLFAMYLVFALLGILLLASFMKVFFLPLNWTVEMAQFVMASYYLLGGAWTLREGEHVRMDLVYGGWPVRRQAKVDLFTNLAMIAFLVLLLYGGVSSTVYAIEYGERSFSPWRPYMWPVKVVLTFGILLTLLQAIAIFFKDWAAARGETLP</sequence>
<dbReference type="InterPro" id="IPR007387">
    <property type="entry name" value="TRAP_DctQ"/>
</dbReference>
<evidence type="ECO:0000313" key="11">
    <source>
        <dbReference type="EMBL" id="PWR23896.1"/>
    </source>
</evidence>
<evidence type="ECO:0000259" key="10">
    <source>
        <dbReference type="Pfam" id="PF04290"/>
    </source>
</evidence>
<comment type="subcellular location">
    <subcellularLocation>
        <location evidence="1 9">Cell inner membrane</location>
        <topology evidence="1 9">Multi-pass membrane protein</topology>
    </subcellularLocation>
</comment>
<protein>
    <recommendedName>
        <fullName evidence="9">TRAP transporter small permease protein</fullName>
    </recommendedName>
</protein>
<comment type="similarity">
    <text evidence="8 9">Belongs to the TRAP transporter small permease family.</text>
</comment>
<evidence type="ECO:0000256" key="1">
    <source>
        <dbReference type="ARBA" id="ARBA00004429"/>
    </source>
</evidence>
<name>A0A317EC91_9PROT</name>
<feature type="transmembrane region" description="Helical" evidence="9">
    <location>
        <begin position="95"/>
        <end position="113"/>
    </location>
</feature>
<keyword evidence="6 9" id="KW-1133">Transmembrane helix</keyword>
<dbReference type="PANTHER" id="PTHR35011">
    <property type="entry name" value="2,3-DIKETO-L-GULONATE TRAP TRANSPORTER SMALL PERMEASE PROTEIN YIAM"/>
    <property type="match status" value="1"/>
</dbReference>
<gene>
    <name evidence="11" type="ORF">DKG75_04925</name>
</gene>
<feature type="transmembrane region" description="Helical" evidence="9">
    <location>
        <begin position="21"/>
        <end position="47"/>
    </location>
</feature>
<comment type="function">
    <text evidence="9">Part of the tripartite ATP-independent periplasmic (TRAP) transport system.</text>
</comment>
<dbReference type="PANTHER" id="PTHR35011:SF4">
    <property type="entry name" value="SLL1102 PROTEIN"/>
    <property type="match status" value="1"/>
</dbReference>
<evidence type="ECO:0000256" key="5">
    <source>
        <dbReference type="ARBA" id="ARBA00022692"/>
    </source>
</evidence>
<dbReference type="InterPro" id="IPR055348">
    <property type="entry name" value="DctQ"/>
</dbReference>
<reference evidence="12" key="1">
    <citation type="submission" date="2018-05" db="EMBL/GenBank/DDBJ databases">
        <title>Zavarzinia sp. HR-AS.</title>
        <authorList>
            <person name="Lee Y."/>
            <person name="Jeon C.O."/>
        </authorList>
    </citation>
    <scope>NUCLEOTIDE SEQUENCE [LARGE SCALE GENOMIC DNA]</scope>
    <source>
        <strain evidence="12">DSM 1231</strain>
    </source>
</reference>
<keyword evidence="7 9" id="KW-0472">Membrane</keyword>
<keyword evidence="5 9" id="KW-0812">Transmembrane</keyword>
<evidence type="ECO:0000256" key="2">
    <source>
        <dbReference type="ARBA" id="ARBA00022448"/>
    </source>
</evidence>
<dbReference type="GO" id="GO:0005886">
    <property type="term" value="C:plasma membrane"/>
    <property type="evidence" value="ECO:0007669"/>
    <property type="project" value="UniProtKB-SubCell"/>
</dbReference>
<keyword evidence="12" id="KW-1185">Reference proteome</keyword>
<proteinExistence type="inferred from homology"/>
<evidence type="ECO:0000313" key="12">
    <source>
        <dbReference type="Proteomes" id="UP000246077"/>
    </source>
</evidence>
<evidence type="ECO:0000256" key="9">
    <source>
        <dbReference type="RuleBase" id="RU369079"/>
    </source>
</evidence>
<dbReference type="RefSeq" id="WP_109919927.1">
    <property type="nucleotide sequence ID" value="NZ_QGLF01000001.1"/>
</dbReference>